<feature type="compositionally biased region" description="Basic and acidic residues" evidence="1">
    <location>
        <begin position="79"/>
        <end position="122"/>
    </location>
</feature>
<feature type="compositionally biased region" description="Basic and acidic residues" evidence="1">
    <location>
        <begin position="51"/>
        <end position="60"/>
    </location>
</feature>
<gene>
    <name evidence="2" type="ORF">MPH_09675</name>
</gene>
<feature type="compositionally biased region" description="Basic residues" evidence="1">
    <location>
        <begin position="318"/>
        <end position="327"/>
    </location>
</feature>
<sequence length="408" mass="46660">MDPALVDIGAGAIDRFANSKYYDKVYDRIPNPKKRWSKYRQRRKSVGQADCSRDLVKQEDPSQNGFGYDGNDDLDYDGYDYRDSRRPRERSRREPDHYDRYSVNNRRRDYDRQTPRSYEEKHQAYDMIPYRPRAPRADYNRRALSASGLQGGRAPFTHTDDYSEEEDDISRSRRDFTRAFVETDAFNDPDIDGPGTPSEAYSGRRSSSIRSRVSRMSRAHDTYDVVRFKEQQDTYEYPSLPDIPSGGGMKPADEYVPPPHPHARAVRAVSVRESGPPPLAQQARVDAYRKSYSTRDAYSTAPSYDHERRRYGSVRSSASRRRRRSKSPHGSGVASAAMGALAGGFLGTELTKGDTLATVAAAVVGAVGAHEAERKYEKFEQRRQGKNGRSSYDSDADSYYERRRRRSR</sequence>
<name>K2RF08_MACPH</name>
<evidence type="ECO:0000256" key="1">
    <source>
        <dbReference type="SAM" id="MobiDB-lite"/>
    </source>
</evidence>
<proteinExistence type="predicted"/>
<protein>
    <recommendedName>
        <fullName evidence="4">Glycine zipper 2TM domain-containing protein</fullName>
    </recommendedName>
</protein>
<accession>K2RF08</accession>
<feature type="region of interest" description="Disordered" evidence="1">
    <location>
        <begin position="32"/>
        <end position="122"/>
    </location>
</feature>
<dbReference type="HOGENOM" id="CLU_674504_0_0_1"/>
<feature type="region of interest" description="Disordered" evidence="1">
    <location>
        <begin position="236"/>
        <end position="335"/>
    </location>
</feature>
<dbReference type="EMBL" id="AHHD01000415">
    <property type="protein sequence ID" value="EKG13203.1"/>
    <property type="molecule type" value="Genomic_DNA"/>
</dbReference>
<feature type="region of interest" description="Disordered" evidence="1">
    <location>
        <begin position="370"/>
        <end position="408"/>
    </location>
</feature>
<evidence type="ECO:0008006" key="4">
    <source>
        <dbReference type="Google" id="ProtNLM"/>
    </source>
</evidence>
<evidence type="ECO:0000313" key="3">
    <source>
        <dbReference type="Proteomes" id="UP000007129"/>
    </source>
</evidence>
<feature type="compositionally biased region" description="Basic residues" evidence="1">
    <location>
        <begin position="32"/>
        <end position="45"/>
    </location>
</feature>
<feature type="region of interest" description="Disordered" evidence="1">
    <location>
        <begin position="145"/>
        <end position="171"/>
    </location>
</feature>
<reference evidence="2 3" key="1">
    <citation type="journal article" date="2012" name="BMC Genomics">
        <title>Tools to kill: Genome of one of the most destructive plant pathogenic fungi Macrophomina phaseolina.</title>
        <authorList>
            <person name="Islam M.S."/>
            <person name="Haque M.S."/>
            <person name="Islam M.M."/>
            <person name="Emdad E.M."/>
            <person name="Halim A."/>
            <person name="Hossen Q.M.M."/>
            <person name="Hossain M.Z."/>
            <person name="Ahmed B."/>
            <person name="Rahim S."/>
            <person name="Rahman M.S."/>
            <person name="Alam M.M."/>
            <person name="Hou S."/>
            <person name="Wan X."/>
            <person name="Saito J.A."/>
            <person name="Alam M."/>
        </authorList>
    </citation>
    <scope>NUCLEOTIDE SEQUENCE [LARGE SCALE GENOMIC DNA]</scope>
    <source>
        <strain evidence="2 3">MS6</strain>
    </source>
</reference>
<dbReference type="VEuPathDB" id="FungiDB:MPH_09675"/>
<organism evidence="2 3">
    <name type="scientific">Macrophomina phaseolina (strain MS6)</name>
    <name type="common">Charcoal rot fungus</name>
    <dbReference type="NCBI Taxonomy" id="1126212"/>
    <lineage>
        <taxon>Eukaryota</taxon>
        <taxon>Fungi</taxon>
        <taxon>Dikarya</taxon>
        <taxon>Ascomycota</taxon>
        <taxon>Pezizomycotina</taxon>
        <taxon>Dothideomycetes</taxon>
        <taxon>Dothideomycetes incertae sedis</taxon>
        <taxon>Botryosphaeriales</taxon>
        <taxon>Botryosphaeriaceae</taxon>
        <taxon>Macrophomina</taxon>
    </lineage>
</organism>
<evidence type="ECO:0000313" key="2">
    <source>
        <dbReference type="EMBL" id="EKG13203.1"/>
    </source>
</evidence>
<comment type="caution">
    <text evidence="2">The sequence shown here is derived from an EMBL/GenBank/DDBJ whole genome shotgun (WGS) entry which is preliminary data.</text>
</comment>
<dbReference type="OrthoDB" id="3939104at2759"/>
<dbReference type="Proteomes" id="UP000007129">
    <property type="component" value="Unassembled WGS sequence"/>
</dbReference>
<feature type="compositionally biased region" description="Basic and acidic residues" evidence="1">
    <location>
        <begin position="370"/>
        <end position="383"/>
    </location>
</feature>
<dbReference type="STRING" id="1126212.K2RF08"/>
<feature type="region of interest" description="Disordered" evidence="1">
    <location>
        <begin position="184"/>
        <end position="216"/>
    </location>
</feature>
<dbReference type="InParanoid" id="K2RF08"/>
<dbReference type="AlphaFoldDB" id="K2RF08"/>
<dbReference type="eggNOG" id="ENOG502QPZF">
    <property type="taxonomic scope" value="Eukaryota"/>
</dbReference>